<dbReference type="GeneID" id="110209919"/>
<dbReference type="GO" id="GO:0030246">
    <property type="term" value="F:carbohydrate binding"/>
    <property type="evidence" value="ECO:0007669"/>
    <property type="project" value="InterPro"/>
</dbReference>
<dbReference type="InterPro" id="IPR000203">
    <property type="entry name" value="GPS"/>
</dbReference>
<dbReference type="Proteomes" id="UP000515140">
    <property type="component" value="Unplaced"/>
</dbReference>
<evidence type="ECO:0000259" key="21">
    <source>
        <dbReference type="PROSITE" id="PS50228"/>
    </source>
</evidence>
<dbReference type="InterPro" id="IPR032471">
    <property type="entry name" value="AGRL2-4_GAIN_subdom_A"/>
</dbReference>
<evidence type="ECO:0000259" key="20">
    <source>
        <dbReference type="PROSITE" id="PS50227"/>
    </source>
</evidence>
<evidence type="ECO:0000256" key="14">
    <source>
        <dbReference type="ARBA" id="ARBA00034109"/>
    </source>
</evidence>
<dbReference type="SMART" id="SM00303">
    <property type="entry name" value="GPS"/>
    <property type="match status" value="1"/>
</dbReference>
<feature type="signal peptide" evidence="18">
    <location>
        <begin position="1"/>
        <end position="25"/>
    </location>
</feature>
<keyword evidence="8" id="KW-0297">G-protein coupled receptor</keyword>
<feature type="compositionally biased region" description="Polar residues" evidence="16">
    <location>
        <begin position="422"/>
        <end position="439"/>
    </location>
</feature>
<dbReference type="Pfam" id="PF02140">
    <property type="entry name" value="SUEL_Lectin"/>
    <property type="match status" value="1"/>
</dbReference>
<dbReference type="Pfam" id="PF02793">
    <property type="entry name" value="HRM"/>
    <property type="match status" value="1"/>
</dbReference>
<dbReference type="Pfam" id="PF16489">
    <property type="entry name" value="GAIN"/>
    <property type="match status" value="1"/>
</dbReference>
<keyword evidence="9 17" id="KW-0472">Membrane</keyword>
<dbReference type="PROSITE" id="PS50227">
    <property type="entry name" value="G_PROTEIN_RECEP_F2_3"/>
    <property type="match status" value="1"/>
</dbReference>
<evidence type="ECO:0000256" key="9">
    <source>
        <dbReference type="ARBA" id="ARBA00023136"/>
    </source>
</evidence>
<dbReference type="PANTHER" id="PTHR12011">
    <property type="entry name" value="ADHESION G-PROTEIN COUPLED RECEPTOR"/>
    <property type="match status" value="1"/>
</dbReference>
<dbReference type="Gene3D" id="2.60.120.740">
    <property type="match status" value="1"/>
</dbReference>
<feature type="transmembrane region" description="Helical" evidence="17">
    <location>
        <begin position="1025"/>
        <end position="1048"/>
    </location>
</feature>
<dbReference type="GO" id="GO:0004930">
    <property type="term" value="F:G protein-coupled receptor activity"/>
    <property type="evidence" value="ECO:0007669"/>
    <property type="project" value="UniProtKB-KW"/>
</dbReference>
<dbReference type="SMART" id="SM00284">
    <property type="entry name" value="OLF"/>
    <property type="match status" value="1"/>
</dbReference>
<evidence type="ECO:0000256" key="5">
    <source>
        <dbReference type="ARBA" id="ARBA00022729"/>
    </source>
</evidence>
<evidence type="ECO:0000256" key="3">
    <source>
        <dbReference type="ARBA" id="ARBA00022553"/>
    </source>
</evidence>
<evidence type="ECO:0000256" key="2">
    <source>
        <dbReference type="ARBA" id="ARBA00022475"/>
    </source>
</evidence>
<dbReference type="InterPro" id="IPR003334">
    <property type="entry name" value="GPCR_2_latrophilin_rcpt_C"/>
</dbReference>
<dbReference type="InterPro" id="IPR003112">
    <property type="entry name" value="Olfac-like_dom"/>
</dbReference>
<sequence>MVSSGCRMRSLWFLLAISILQSTEGFSRAALPFGLVRRELSCEGYSIDLRCPGSDVIMIESANYGRTDDKICDADPFQMENTDCYLPDAFKIMTQRCNNRTQCIVVTGSDVFPDPCPGTYKYLEVQYECVPYMEQKVFVCPGTLKAIVDSPCIYEAEQKAGAWCKDPLQAADKIYFMPWTPYRTDTLIEYASLEDFQNSRQTTTYKLPNRVDGTGFVVYDGAVFFNKERTRNIVKFDLRTRIKSGEAIINYANYHDTSPYRWGGKTDIDLAVDENGLWVIYATEQNNGMIVISQLNPYTLRFEATWETIYDKRAASNAFMICGVLYVVRSVYQDSESETGKNAIDYIYNTRLNRGEYVDVPFPNQYQYIAAVDYNPRDNQLYVWNNNFILRYSLEFGPPDPAQVPTTAVTVTSSAELFKTTVSTTSTPSQKGPMSTTLAGGTKEGNKGTKPPPAVSTTKIPPVTSIFPPPERFCEALEARGIWWPQTQRGMMVERPCPKGTRGTASYLCVVSTGTWNPKGPDLSNCTSHWVNQLAQKIRSGENAALANELAKHTKGPVFAGDVSSSVRLMEQLVDILDAQLQELKPSEKDSAGRSYNKAIVDTVDNLLRPEALESWKDMNSSEQAHAATMLLDTLEEGAFVLADNLLEATRVSMPTENIVLEVAVVSTEGQVQDLKFPQGNKGSNSIQLSANTVKQNSRNGLAKLVFIIYKSLGQFLSTENATIKLGADVVGRNSTIAVNSHVISASLNKESSRVYLTDPVLFTLEHIDPDNYFNANCSFWNYSERTMMGYWSTQGCRLVDTNKTHTTCACSHLTNFAILMAHREIAYKDGVHELLLTVITWVGIIISLVCLAICIFTFCFFRGLQSDRNTIHKNLCINLFIAEFIFLIGIDKTEYTIACPIFAGLLHFFFLAAFAWMCLEGVQLYLMLVEVFESEYSRKKYYYVAGYLLPATVVGVSAAIDYKSYGTEKACWLHVDNSFIWSFIGPVTFIIMLNLIFLLITLCKMVKHSNTLKPDSSRLENIKSWVLGAFALLCLLGLTWSFGLLFINEETVVMAYLFTVFNAFQGVFIFIFHCALQKKVRKEYGKCFRHSYCCGGLPTESPHSSVKASTTRTSARYSSGTQSRIRRMWNDTVRKQSESSFISGDINSTSTLNQGHSLNNARDTSAMDTLPLNGNFNNSYSLRNGDYSESVQVVDCGLSLNDTAFEKMIISELVHNNLRGSGKNHNLERTLPSKPVIGGSSSEDDAIVADASSLMHSDNPGLELHHRELEAPLIPQRTHSLLYQPQKKVKTEGTDSYVSQLTADTEDHLQSPNRDSLYTSMPNLRDSPYPESSPDVEEDLSPSRRSENEDIYYKSMPNLGAGHQLQMYYQISRGNSDGYIIPINKEGCIPEGDVREGQMQLVTSL</sequence>
<feature type="transmembrane region" description="Helical" evidence="17">
    <location>
        <begin position="1054"/>
        <end position="1077"/>
    </location>
</feature>
<feature type="domain" description="G-protein coupled receptors family 2 profile 1" evidence="20">
    <location>
        <begin position="468"/>
        <end position="530"/>
    </location>
</feature>
<evidence type="ECO:0000313" key="25">
    <source>
        <dbReference type="RefSeq" id="XP_020844331.1"/>
    </source>
</evidence>
<evidence type="ECO:0000256" key="8">
    <source>
        <dbReference type="ARBA" id="ARBA00023040"/>
    </source>
</evidence>
<dbReference type="FunFam" id="2.60.120.740:FF:000001">
    <property type="entry name" value="Adhesion G protein-coupled receptor L2"/>
    <property type="match status" value="1"/>
</dbReference>
<feature type="compositionally biased region" description="Polar residues" evidence="16">
    <location>
        <begin position="1311"/>
        <end position="1323"/>
    </location>
</feature>
<dbReference type="FunFam" id="2.60.220.50:FF:000001">
    <property type="entry name" value="Adhesion G protein-coupled receptor L2"/>
    <property type="match status" value="1"/>
</dbReference>
<dbReference type="InterPro" id="IPR057244">
    <property type="entry name" value="GAIN_B"/>
</dbReference>
<feature type="domain" description="G-protein coupled receptors family 2 profile 2" evidence="22">
    <location>
        <begin position="837"/>
        <end position="1078"/>
    </location>
</feature>
<dbReference type="InterPro" id="IPR000832">
    <property type="entry name" value="GPCR_2_secretin-like"/>
</dbReference>
<dbReference type="RefSeq" id="XP_020844331.1">
    <property type="nucleotide sequence ID" value="XM_020988672.1"/>
</dbReference>
<accession>A0A6P5KIN4</accession>
<feature type="region of interest" description="Disordered" evidence="16">
    <location>
        <begin position="422"/>
        <end position="462"/>
    </location>
</feature>
<gene>
    <name evidence="25" type="primary">ADGRL2</name>
</gene>
<dbReference type="Pfam" id="PF00002">
    <property type="entry name" value="7tm_2"/>
    <property type="match status" value="1"/>
</dbReference>
<dbReference type="GO" id="GO:0097060">
    <property type="term" value="C:synaptic membrane"/>
    <property type="evidence" value="ECO:0007669"/>
    <property type="project" value="UniProtKB-SubCell"/>
</dbReference>
<feature type="disulfide bond" evidence="15">
    <location>
        <begin position="140"/>
        <end position="322"/>
    </location>
</feature>
<evidence type="ECO:0000259" key="22">
    <source>
        <dbReference type="PROSITE" id="PS50261"/>
    </source>
</evidence>
<dbReference type="PROSITE" id="PS00650">
    <property type="entry name" value="G_PROTEIN_RECEP_F2_2"/>
    <property type="match status" value="1"/>
</dbReference>
<dbReference type="CDD" id="cd16006">
    <property type="entry name" value="7tmB2_Latrophilin-2"/>
    <property type="match status" value="1"/>
</dbReference>
<keyword evidence="13" id="KW-0807">Transducer</keyword>
<evidence type="ECO:0000256" key="17">
    <source>
        <dbReference type="SAM" id="Phobius"/>
    </source>
</evidence>
<dbReference type="Gene3D" id="1.20.1070.10">
    <property type="entry name" value="Rhodopsin 7-helix transmembrane proteins"/>
    <property type="match status" value="1"/>
</dbReference>
<evidence type="ECO:0000256" key="1">
    <source>
        <dbReference type="ARBA" id="ARBA00004651"/>
    </source>
</evidence>
<keyword evidence="7" id="KW-0770">Synapse</keyword>
<dbReference type="GO" id="GO:0007166">
    <property type="term" value="P:cell surface receptor signaling pathway"/>
    <property type="evidence" value="ECO:0007669"/>
    <property type="project" value="InterPro"/>
</dbReference>
<dbReference type="SUPFAM" id="SSF81321">
    <property type="entry name" value="Family A G protein-coupled receptor-like"/>
    <property type="match status" value="1"/>
</dbReference>
<dbReference type="PROSITE" id="PS51132">
    <property type="entry name" value="OLF"/>
    <property type="match status" value="1"/>
</dbReference>
<keyword evidence="6 17" id="KW-1133">Transmembrane helix</keyword>
<evidence type="ECO:0000259" key="19">
    <source>
        <dbReference type="PROSITE" id="PS50221"/>
    </source>
</evidence>
<evidence type="ECO:0000256" key="11">
    <source>
        <dbReference type="ARBA" id="ARBA00023170"/>
    </source>
</evidence>
<dbReference type="Pfam" id="PF01825">
    <property type="entry name" value="GPS"/>
    <property type="match status" value="1"/>
</dbReference>
<evidence type="ECO:0000313" key="24">
    <source>
        <dbReference type="Proteomes" id="UP000515140"/>
    </source>
</evidence>
<feature type="transmembrane region" description="Helical" evidence="17">
    <location>
        <begin position="874"/>
        <end position="891"/>
    </location>
</feature>
<reference evidence="25" key="1">
    <citation type="submission" date="2025-08" db="UniProtKB">
        <authorList>
            <consortium name="RefSeq"/>
        </authorList>
    </citation>
    <scope>IDENTIFICATION</scope>
    <source>
        <tissue evidence="25">Spleen</tissue>
    </source>
</reference>
<dbReference type="PROSITE" id="PS50221">
    <property type="entry name" value="GAIN_B"/>
    <property type="match status" value="1"/>
</dbReference>
<dbReference type="InterPro" id="IPR017981">
    <property type="entry name" value="GPCR_2-like_7TM"/>
</dbReference>
<organism evidence="24 25">
    <name type="scientific">Phascolarctos cinereus</name>
    <name type="common">Koala</name>
    <dbReference type="NCBI Taxonomy" id="38626"/>
    <lineage>
        <taxon>Eukaryota</taxon>
        <taxon>Metazoa</taxon>
        <taxon>Chordata</taxon>
        <taxon>Craniata</taxon>
        <taxon>Vertebrata</taxon>
        <taxon>Euteleostomi</taxon>
        <taxon>Mammalia</taxon>
        <taxon>Metatheria</taxon>
        <taxon>Diprotodontia</taxon>
        <taxon>Phascolarctidae</taxon>
        <taxon>Phascolarctos</taxon>
    </lineage>
</organism>
<proteinExistence type="predicted"/>
<dbReference type="InterPro" id="IPR036445">
    <property type="entry name" value="GPCR_2_extracell_dom_sf"/>
</dbReference>
<protein>
    <submittedName>
        <fullName evidence="25">Adhesion G protein-coupled receptor L2 isoform X10</fullName>
    </submittedName>
</protein>
<keyword evidence="24" id="KW-1185">Reference proteome</keyword>
<feature type="transmembrane region" description="Helical" evidence="17">
    <location>
        <begin position="903"/>
        <end position="930"/>
    </location>
</feature>
<dbReference type="PROSITE" id="PS50261">
    <property type="entry name" value="G_PROTEIN_RECEP_F2_4"/>
    <property type="match status" value="1"/>
</dbReference>
<dbReference type="InterPro" id="IPR046338">
    <property type="entry name" value="GAIN_dom_sf"/>
</dbReference>
<dbReference type="FunFam" id="1.20.1070.10:FF:000011">
    <property type="entry name" value="Adhesion G protein-coupled receptor L2"/>
    <property type="match status" value="1"/>
</dbReference>
<feature type="region of interest" description="Disordered" evidence="16">
    <location>
        <begin position="1304"/>
        <end position="1347"/>
    </location>
</feature>
<dbReference type="InterPro" id="IPR003924">
    <property type="entry name" value="GPCR_2_latrophilin"/>
</dbReference>
<feature type="transmembrane region" description="Helical" evidence="17">
    <location>
        <begin position="942"/>
        <end position="961"/>
    </location>
</feature>
<dbReference type="FunFam" id="4.10.1240.10:FF:000001">
    <property type="entry name" value="Adhesion G protein-coupled receptor L2"/>
    <property type="match status" value="1"/>
</dbReference>
<feature type="domain" description="GAIN-B" evidence="19">
    <location>
        <begin position="650"/>
        <end position="827"/>
    </location>
</feature>
<evidence type="ECO:0000256" key="4">
    <source>
        <dbReference type="ARBA" id="ARBA00022692"/>
    </source>
</evidence>
<evidence type="ECO:0000256" key="18">
    <source>
        <dbReference type="SAM" id="SignalP"/>
    </source>
</evidence>
<feature type="chain" id="PRO_5028328444" evidence="18">
    <location>
        <begin position="26"/>
        <end position="1406"/>
    </location>
</feature>
<feature type="domain" description="Olfactomedin-like" evidence="23">
    <location>
        <begin position="139"/>
        <end position="398"/>
    </location>
</feature>
<feature type="domain" description="SUEL-type lectin" evidence="21">
    <location>
        <begin position="41"/>
        <end position="130"/>
    </location>
</feature>
<dbReference type="SMART" id="SM00008">
    <property type="entry name" value="HormR"/>
    <property type="match status" value="1"/>
</dbReference>
<dbReference type="PROSITE" id="PS50228">
    <property type="entry name" value="SUEL_LECTIN"/>
    <property type="match status" value="1"/>
</dbReference>
<evidence type="ECO:0000256" key="6">
    <source>
        <dbReference type="ARBA" id="ARBA00022989"/>
    </source>
</evidence>
<dbReference type="InterPro" id="IPR017983">
    <property type="entry name" value="GPCR_2_secretin-like_CS"/>
</dbReference>
<dbReference type="Pfam" id="PF02191">
    <property type="entry name" value="OLF"/>
    <property type="match status" value="1"/>
</dbReference>
<feature type="transmembrane region" description="Helical" evidence="17">
    <location>
        <begin position="835"/>
        <end position="862"/>
    </location>
</feature>
<keyword evidence="10 15" id="KW-1015">Disulfide bond</keyword>
<feature type="transmembrane region" description="Helical" evidence="17">
    <location>
        <begin position="981"/>
        <end position="1004"/>
    </location>
</feature>
<evidence type="ECO:0000256" key="16">
    <source>
        <dbReference type="SAM" id="MobiDB-lite"/>
    </source>
</evidence>
<keyword evidence="5 18" id="KW-0732">Signal</keyword>
<evidence type="ECO:0000256" key="10">
    <source>
        <dbReference type="ARBA" id="ARBA00023157"/>
    </source>
</evidence>
<keyword evidence="11 25" id="KW-0675">Receptor</keyword>
<dbReference type="PRINTS" id="PR01444">
    <property type="entry name" value="LATROPHILIN"/>
</dbReference>
<evidence type="ECO:0000256" key="12">
    <source>
        <dbReference type="ARBA" id="ARBA00023180"/>
    </source>
</evidence>
<dbReference type="Gene3D" id="2.60.220.50">
    <property type="match status" value="1"/>
</dbReference>
<dbReference type="CTD" id="23266"/>
<keyword evidence="12" id="KW-0325">Glycoprotein</keyword>
<evidence type="ECO:0000259" key="23">
    <source>
        <dbReference type="PROSITE" id="PS51132"/>
    </source>
</evidence>
<dbReference type="InterPro" id="IPR043159">
    <property type="entry name" value="Lectin_gal-bd_sf"/>
</dbReference>
<keyword evidence="4 17" id="KW-0812">Transmembrane</keyword>
<dbReference type="InterPro" id="IPR001879">
    <property type="entry name" value="GPCR_2_extracellular_dom"/>
</dbReference>
<name>A0A6P5KIN4_PHACI</name>
<dbReference type="Gene3D" id="4.10.1240.10">
    <property type="entry name" value="GPCR, family 2, extracellular hormone receptor domain"/>
    <property type="match status" value="1"/>
</dbReference>
<evidence type="ECO:0000256" key="13">
    <source>
        <dbReference type="ARBA" id="ARBA00023224"/>
    </source>
</evidence>
<evidence type="ECO:0000256" key="7">
    <source>
        <dbReference type="ARBA" id="ARBA00023018"/>
    </source>
</evidence>
<keyword evidence="3" id="KW-0597">Phosphoprotein</keyword>
<dbReference type="GO" id="GO:0007189">
    <property type="term" value="P:adenylate cyclase-activating G protein-coupled receptor signaling pathway"/>
    <property type="evidence" value="ECO:0007669"/>
    <property type="project" value="TreeGrafter"/>
</dbReference>
<dbReference type="PANTHER" id="PTHR12011:SF61">
    <property type="entry name" value="ADHESION G PROTEIN-COUPLED RECEPTOR L2"/>
    <property type="match status" value="1"/>
</dbReference>
<dbReference type="InterPro" id="IPR000922">
    <property type="entry name" value="Lectin_gal-bd_dom"/>
</dbReference>
<dbReference type="CDD" id="cd22845">
    <property type="entry name" value="Gal_Rha_Lectin_LPHN2"/>
    <property type="match status" value="1"/>
</dbReference>
<dbReference type="PRINTS" id="PR00249">
    <property type="entry name" value="GPCRSECRETIN"/>
</dbReference>
<evidence type="ECO:0000256" key="15">
    <source>
        <dbReference type="PROSITE-ProRule" id="PRU00446"/>
    </source>
</evidence>
<comment type="subcellular location">
    <subcellularLocation>
        <location evidence="1">Cell membrane</location>
        <topology evidence="1">Multi-pass membrane protein</topology>
    </subcellularLocation>
    <subcellularLocation>
        <location evidence="14">Synaptic cell membrane</location>
    </subcellularLocation>
</comment>
<dbReference type="Gene3D" id="1.25.40.610">
    <property type="match status" value="1"/>
</dbReference>
<keyword evidence="2" id="KW-1003">Cell membrane</keyword>
<dbReference type="Pfam" id="PF02354">
    <property type="entry name" value="Latrophilin"/>
    <property type="match status" value="1"/>
</dbReference>